<dbReference type="PROSITE" id="PS50177">
    <property type="entry name" value="NTF2_DOMAIN"/>
    <property type="match status" value="1"/>
</dbReference>
<dbReference type="PANTHER" id="PTHR10662">
    <property type="entry name" value="NUCLEAR RNA EXPORT FACTOR"/>
    <property type="match status" value="1"/>
</dbReference>
<dbReference type="PANTHER" id="PTHR10662:SF22">
    <property type="entry name" value="NUCLEAR RNA EXPORT FACTOR 1"/>
    <property type="match status" value="1"/>
</dbReference>
<dbReference type="OrthoDB" id="25872at2759"/>
<feature type="region of interest" description="Disordered" evidence="6">
    <location>
        <begin position="479"/>
        <end position="498"/>
    </location>
</feature>
<dbReference type="AlphaFoldDB" id="A0A6G0YDG7"/>
<keyword evidence="4" id="KW-0509">mRNA transport</keyword>
<dbReference type="Gene3D" id="3.10.450.50">
    <property type="match status" value="1"/>
</dbReference>
<sequence length="543" mass="62559">TKLIVFITRVSFGVNRNWTKLHTVPNIADSDEVLQKIQTYIKPAKLYPYNICYFYTSRIYIHISFIKQYFDYALRFLIDNYYKVAKALHNTSYKIQKDDQELIIIVLPYSPPRSAISPAISNEVKEKMIEAMSTRYNPSTKSLDLSLFTDNQLFVPLNRPSVLIAALNIVAQQTKHDLYGLSLKNNQIYLEEGLIWIRRLFPDLKVLDLAGNKRLSGFTIEVLNLEGNPLCDTVDKERYKSDLQQLFLTLNKLVKLPSRYSPIKTKFKMPISLGNCYPILEGHNPQLPNPVMSLIESFLTQYYERYDNQMSRQILSEAYHENATFTLSNSLLFKNANGSISEYLPESRNFLKTNRHKYGKRRYLHKGKDNITNFLDKLSKTKHDHGSFVVDVPLANDAMVQIVLNGVFAEDIKETKDRHIFQSFCIVPVGSGWITEELLLESSKRFQIYKQKPMFNEVPLYQGGMPKSIPQVQQMAPTATTVTQDPQQQPTVESPSTSTYMEVNQLSTGAPKNVINDDDSYYNKMSMIQRFSNESGMNSKWAE</sequence>
<dbReference type="InterPro" id="IPR032710">
    <property type="entry name" value="NTF2-like_dom_sf"/>
</dbReference>
<protein>
    <submittedName>
        <fullName evidence="8">Nuclear RNA export factor 1-like</fullName>
    </submittedName>
</protein>
<dbReference type="SUPFAM" id="SSF52058">
    <property type="entry name" value="L domain-like"/>
    <property type="match status" value="1"/>
</dbReference>
<evidence type="ECO:0000313" key="9">
    <source>
        <dbReference type="Proteomes" id="UP000478052"/>
    </source>
</evidence>
<dbReference type="Pfam" id="PF24048">
    <property type="entry name" value="LRR_NXF1-5"/>
    <property type="match status" value="1"/>
</dbReference>
<dbReference type="InterPro" id="IPR002075">
    <property type="entry name" value="NTF2_dom"/>
</dbReference>
<keyword evidence="5" id="KW-0539">Nucleus</keyword>
<evidence type="ECO:0000256" key="3">
    <source>
        <dbReference type="ARBA" id="ARBA00022448"/>
    </source>
</evidence>
<feature type="compositionally biased region" description="Low complexity" evidence="6">
    <location>
        <begin position="479"/>
        <end position="492"/>
    </location>
</feature>
<evidence type="ECO:0000256" key="2">
    <source>
        <dbReference type="ARBA" id="ARBA00009285"/>
    </source>
</evidence>
<reference evidence="8 9" key="1">
    <citation type="submission" date="2019-08" db="EMBL/GenBank/DDBJ databases">
        <title>Whole genome of Aphis craccivora.</title>
        <authorList>
            <person name="Voronova N.V."/>
            <person name="Shulinski R.S."/>
            <person name="Bandarenka Y.V."/>
            <person name="Zhorov D.G."/>
            <person name="Warner D."/>
        </authorList>
    </citation>
    <scope>NUCLEOTIDE SEQUENCE [LARGE SCALE GENOMIC DNA]</scope>
    <source>
        <strain evidence="8">180601</strain>
        <tissue evidence="8">Whole Body</tissue>
    </source>
</reference>
<dbReference type="InterPro" id="IPR057125">
    <property type="entry name" value="NXF1/2/3/5-like_LRR"/>
</dbReference>
<dbReference type="SUPFAM" id="SSF54427">
    <property type="entry name" value="NTF2-like"/>
    <property type="match status" value="1"/>
</dbReference>
<feature type="non-terminal residue" evidence="8">
    <location>
        <position position="543"/>
    </location>
</feature>
<evidence type="ECO:0000256" key="1">
    <source>
        <dbReference type="ARBA" id="ARBA00004123"/>
    </source>
</evidence>
<name>A0A6G0YDG7_APHCR</name>
<dbReference type="GO" id="GO:0003723">
    <property type="term" value="F:RNA binding"/>
    <property type="evidence" value="ECO:0007669"/>
    <property type="project" value="TreeGrafter"/>
</dbReference>
<proteinExistence type="inferred from homology"/>
<comment type="subcellular location">
    <subcellularLocation>
        <location evidence="1">Nucleus</location>
    </subcellularLocation>
</comment>
<comment type="caution">
    <text evidence="8">The sequence shown here is derived from an EMBL/GenBank/DDBJ whole genome shotgun (WGS) entry which is preliminary data.</text>
</comment>
<evidence type="ECO:0000313" key="8">
    <source>
        <dbReference type="EMBL" id="KAF0753611.1"/>
    </source>
</evidence>
<evidence type="ECO:0000256" key="6">
    <source>
        <dbReference type="SAM" id="MobiDB-lite"/>
    </source>
</evidence>
<dbReference type="InterPro" id="IPR030217">
    <property type="entry name" value="NXF_fam"/>
</dbReference>
<keyword evidence="3" id="KW-0813">Transport</keyword>
<evidence type="ECO:0000256" key="4">
    <source>
        <dbReference type="ARBA" id="ARBA00022816"/>
    </source>
</evidence>
<dbReference type="Gene3D" id="3.80.10.10">
    <property type="entry name" value="Ribonuclease Inhibitor"/>
    <property type="match status" value="1"/>
</dbReference>
<gene>
    <name evidence="8" type="ORF">FWK35_00023804</name>
</gene>
<evidence type="ECO:0000259" key="7">
    <source>
        <dbReference type="PROSITE" id="PS50177"/>
    </source>
</evidence>
<dbReference type="Proteomes" id="UP000478052">
    <property type="component" value="Unassembled WGS sequence"/>
</dbReference>
<dbReference type="InterPro" id="IPR018222">
    <property type="entry name" value="Nuclear_transport_factor_2_euk"/>
</dbReference>
<evidence type="ECO:0000256" key="5">
    <source>
        <dbReference type="ARBA" id="ARBA00023242"/>
    </source>
</evidence>
<feature type="domain" description="NTF2" evidence="7">
    <location>
        <begin position="294"/>
        <end position="455"/>
    </location>
</feature>
<dbReference type="EMBL" id="VUJU01004679">
    <property type="protein sequence ID" value="KAF0753611.1"/>
    <property type="molecule type" value="Genomic_DNA"/>
</dbReference>
<comment type="similarity">
    <text evidence="2">Belongs to the NXF family.</text>
</comment>
<accession>A0A6G0YDG7</accession>
<organism evidence="8 9">
    <name type="scientific">Aphis craccivora</name>
    <name type="common">Cowpea aphid</name>
    <dbReference type="NCBI Taxonomy" id="307492"/>
    <lineage>
        <taxon>Eukaryota</taxon>
        <taxon>Metazoa</taxon>
        <taxon>Ecdysozoa</taxon>
        <taxon>Arthropoda</taxon>
        <taxon>Hexapoda</taxon>
        <taxon>Insecta</taxon>
        <taxon>Pterygota</taxon>
        <taxon>Neoptera</taxon>
        <taxon>Paraneoptera</taxon>
        <taxon>Hemiptera</taxon>
        <taxon>Sternorrhyncha</taxon>
        <taxon>Aphidomorpha</taxon>
        <taxon>Aphidoidea</taxon>
        <taxon>Aphididae</taxon>
        <taxon>Aphidini</taxon>
        <taxon>Aphis</taxon>
        <taxon>Aphis</taxon>
    </lineage>
</organism>
<dbReference type="GO" id="GO:0005634">
    <property type="term" value="C:nucleus"/>
    <property type="evidence" value="ECO:0007669"/>
    <property type="project" value="UniProtKB-SubCell"/>
</dbReference>
<dbReference type="InterPro" id="IPR032675">
    <property type="entry name" value="LRR_dom_sf"/>
</dbReference>
<dbReference type="GO" id="GO:0016973">
    <property type="term" value="P:poly(A)+ mRNA export from nucleus"/>
    <property type="evidence" value="ECO:0007669"/>
    <property type="project" value="TreeGrafter"/>
</dbReference>
<dbReference type="Pfam" id="PF22602">
    <property type="entry name" value="NXF_NTF2"/>
    <property type="match status" value="1"/>
</dbReference>
<keyword evidence="9" id="KW-1185">Reference proteome</keyword>
<feature type="non-terminal residue" evidence="8">
    <location>
        <position position="1"/>
    </location>
</feature>